<comment type="caution">
    <text evidence="12">The sequence shown here is derived from an EMBL/GenBank/DDBJ whole genome shotgun (WGS) entry which is preliminary data.</text>
</comment>
<feature type="domain" description="Phospholipid/glycerol acyltransferase" evidence="11">
    <location>
        <begin position="136"/>
        <end position="257"/>
    </location>
</feature>
<evidence type="ECO:0000256" key="7">
    <source>
        <dbReference type="ARBA" id="ARBA00023136"/>
    </source>
</evidence>
<comment type="subcellular location">
    <subcellularLocation>
        <location evidence="1">Membrane</location>
    </subcellularLocation>
</comment>
<feature type="region of interest" description="Disordered" evidence="9">
    <location>
        <begin position="551"/>
        <end position="596"/>
    </location>
</feature>
<feature type="region of interest" description="Disordered" evidence="9">
    <location>
        <begin position="444"/>
        <end position="468"/>
    </location>
</feature>
<keyword evidence="3" id="KW-0808">Transferase</keyword>
<evidence type="ECO:0000313" key="13">
    <source>
        <dbReference type="Proteomes" id="UP001165065"/>
    </source>
</evidence>
<sequence length="596" mass="67618">MVRRGKFQTRVDINPQDYDLYGNKTFIKERIEDDNPMVDLPIEKVFAFSRIKRPIEAFHFIFFFLWTPFGLVLMTFRLVIMLSFLITFYAMGNTPFWQPIRKKAPHIFVNFVMPCCGIFHSVRGTEYKDAVHVDKCIFVSNHISNFDPIWFNCVFKDFTLLCAGDYDWFWEVMKRIGVLSSDDESGKGCIYTNYFGSVAEREAVRIAIEEDMARDDARPFLIYPEGCVTTGVCAVMQYQKFVFSLDKVIVPVCLSVNNPWPYEHYTLVGKAQAHLLWYLFSPYIVFKHALLPPQKRRPNEKPHEFALRVQSLTAAHLQLGVIKMNWKQKDRLQQALGFSPYNESLWSRRKSMDKFRENLFKRQVVLKDGAAVTLNSNSKGSKRVQPVNETGGEEGVVDEEGDESAVPDYDENEKDGIFLAREYAARQHKERDAEMQIFDKAMKAAAEEKKKNSRRGSTEGGRRRSSVSDVINVQYVEELNEHRRRASNLENVSQLPPDQIAKTHNDDVKVKQVEVKAKRRASQIAASQEEMIKLAGGIDKLTPEGLEAIKAMAASGEPAPKPVAKEPEAKEGEGSTGGGGGASGVAPPDAANKEEV</sequence>
<keyword evidence="7 10" id="KW-0472">Membrane</keyword>
<dbReference type="EMBL" id="BRYA01000069">
    <property type="protein sequence ID" value="GMI36921.1"/>
    <property type="molecule type" value="Genomic_DNA"/>
</dbReference>
<dbReference type="SUPFAM" id="SSF69593">
    <property type="entry name" value="Glycerol-3-phosphate (1)-acyltransferase"/>
    <property type="match status" value="1"/>
</dbReference>
<evidence type="ECO:0000313" key="12">
    <source>
        <dbReference type="EMBL" id="GMI36921.1"/>
    </source>
</evidence>
<dbReference type="Proteomes" id="UP001165065">
    <property type="component" value="Unassembled WGS sequence"/>
</dbReference>
<dbReference type="GO" id="GO:0016746">
    <property type="term" value="F:acyltransferase activity"/>
    <property type="evidence" value="ECO:0007669"/>
    <property type="project" value="UniProtKB-KW"/>
</dbReference>
<comment type="similarity">
    <text evidence="2">Belongs to the 1-acyl-sn-glycerol-3-phosphate acyltransferase family.</text>
</comment>
<protein>
    <recommendedName>
        <fullName evidence="11">Phospholipid/glycerol acyltransferase domain-containing protein</fullName>
    </recommendedName>
</protein>
<accession>A0A9W7G5S0</accession>
<dbReference type="GO" id="GO:0006629">
    <property type="term" value="P:lipid metabolic process"/>
    <property type="evidence" value="ECO:0007669"/>
    <property type="project" value="UniProtKB-KW"/>
</dbReference>
<feature type="compositionally biased region" description="Basic and acidic residues" evidence="9">
    <location>
        <begin position="444"/>
        <end position="462"/>
    </location>
</feature>
<keyword evidence="13" id="KW-1185">Reference proteome</keyword>
<feature type="transmembrane region" description="Helical" evidence="10">
    <location>
        <begin position="60"/>
        <end position="91"/>
    </location>
</feature>
<keyword evidence="5 10" id="KW-1133">Transmembrane helix</keyword>
<dbReference type="InterPro" id="IPR002123">
    <property type="entry name" value="Plipid/glycerol_acylTrfase"/>
</dbReference>
<name>A0A9W7G5S0_9STRA</name>
<dbReference type="PANTHER" id="PTHR23063">
    <property type="entry name" value="PHOSPHOLIPID ACYLTRANSFERASE"/>
    <property type="match status" value="1"/>
</dbReference>
<dbReference type="AlphaFoldDB" id="A0A9W7G5S0"/>
<evidence type="ECO:0000259" key="11">
    <source>
        <dbReference type="SMART" id="SM00563"/>
    </source>
</evidence>
<reference evidence="13" key="1">
    <citation type="journal article" date="2023" name="Commun. Biol.">
        <title>Genome analysis of Parmales, the sister group of diatoms, reveals the evolutionary specialization of diatoms from phago-mixotrophs to photoautotrophs.</title>
        <authorList>
            <person name="Ban H."/>
            <person name="Sato S."/>
            <person name="Yoshikawa S."/>
            <person name="Yamada K."/>
            <person name="Nakamura Y."/>
            <person name="Ichinomiya M."/>
            <person name="Sato N."/>
            <person name="Blanc-Mathieu R."/>
            <person name="Endo H."/>
            <person name="Kuwata A."/>
            <person name="Ogata H."/>
        </authorList>
    </citation>
    <scope>NUCLEOTIDE SEQUENCE [LARGE SCALE GENOMIC DNA]</scope>
</reference>
<evidence type="ECO:0000256" key="10">
    <source>
        <dbReference type="SAM" id="Phobius"/>
    </source>
</evidence>
<evidence type="ECO:0000256" key="5">
    <source>
        <dbReference type="ARBA" id="ARBA00022989"/>
    </source>
</evidence>
<proteinExistence type="inferred from homology"/>
<feature type="compositionally biased region" description="Gly residues" evidence="9">
    <location>
        <begin position="574"/>
        <end position="583"/>
    </location>
</feature>
<feature type="compositionally biased region" description="Basic and acidic residues" evidence="9">
    <location>
        <begin position="563"/>
        <end position="573"/>
    </location>
</feature>
<dbReference type="GO" id="GO:0016020">
    <property type="term" value="C:membrane"/>
    <property type="evidence" value="ECO:0007669"/>
    <property type="project" value="UniProtKB-SubCell"/>
</dbReference>
<keyword evidence="8" id="KW-0012">Acyltransferase</keyword>
<evidence type="ECO:0000256" key="4">
    <source>
        <dbReference type="ARBA" id="ARBA00022692"/>
    </source>
</evidence>
<keyword evidence="6" id="KW-0443">Lipid metabolism</keyword>
<evidence type="ECO:0000256" key="2">
    <source>
        <dbReference type="ARBA" id="ARBA00008655"/>
    </source>
</evidence>
<evidence type="ECO:0000256" key="8">
    <source>
        <dbReference type="ARBA" id="ARBA00023315"/>
    </source>
</evidence>
<organism evidence="12 13">
    <name type="scientific">Triparma columacea</name>
    <dbReference type="NCBI Taxonomy" id="722753"/>
    <lineage>
        <taxon>Eukaryota</taxon>
        <taxon>Sar</taxon>
        <taxon>Stramenopiles</taxon>
        <taxon>Ochrophyta</taxon>
        <taxon>Bolidophyceae</taxon>
        <taxon>Parmales</taxon>
        <taxon>Triparmaceae</taxon>
        <taxon>Triparma</taxon>
    </lineage>
</organism>
<evidence type="ECO:0000256" key="9">
    <source>
        <dbReference type="SAM" id="MobiDB-lite"/>
    </source>
</evidence>
<dbReference type="OrthoDB" id="1854593at2759"/>
<keyword evidence="4 10" id="KW-0812">Transmembrane</keyword>
<feature type="region of interest" description="Disordered" evidence="9">
    <location>
        <begin position="377"/>
        <end position="410"/>
    </location>
</feature>
<evidence type="ECO:0000256" key="6">
    <source>
        <dbReference type="ARBA" id="ARBA00023098"/>
    </source>
</evidence>
<dbReference type="PANTHER" id="PTHR23063:SF52">
    <property type="entry name" value="LYSOPHOSPHATIDYLCHOLINE ACYLTRANSFERASE"/>
    <property type="match status" value="1"/>
</dbReference>
<dbReference type="SMART" id="SM00563">
    <property type="entry name" value="PlsC"/>
    <property type="match status" value="1"/>
</dbReference>
<gene>
    <name evidence="12" type="ORF">TrCOL_g7018</name>
</gene>
<feature type="compositionally biased region" description="Acidic residues" evidence="9">
    <location>
        <begin position="391"/>
        <end position="410"/>
    </location>
</feature>
<evidence type="ECO:0000256" key="3">
    <source>
        <dbReference type="ARBA" id="ARBA00022679"/>
    </source>
</evidence>
<evidence type="ECO:0000256" key="1">
    <source>
        <dbReference type="ARBA" id="ARBA00004370"/>
    </source>
</evidence>